<organism evidence="1 2">
    <name type="scientific">Rubroshorea leprosula</name>
    <dbReference type="NCBI Taxonomy" id="152421"/>
    <lineage>
        <taxon>Eukaryota</taxon>
        <taxon>Viridiplantae</taxon>
        <taxon>Streptophyta</taxon>
        <taxon>Embryophyta</taxon>
        <taxon>Tracheophyta</taxon>
        <taxon>Spermatophyta</taxon>
        <taxon>Magnoliopsida</taxon>
        <taxon>eudicotyledons</taxon>
        <taxon>Gunneridae</taxon>
        <taxon>Pentapetalae</taxon>
        <taxon>rosids</taxon>
        <taxon>malvids</taxon>
        <taxon>Malvales</taxon>
        <taxon>Dipterocarpaceae</taxon>
        <taxon>Rubroshorea</taxon>
    </lineage>
</organism>
<dbReference type="AlphaFoldDB" id="A0AAV5MPN0"/>
<reference evidence="1 2" key="1">
    <citation type="journal article" date="2021" name="Commun. Biol.">
        <title>The genome of Shorea leprosula (Dipterocarpaceae) highlights the ecological relevance of drought in aseasonal tropical rainforests.</title>
        <authorList>
            <person name="Ng K.K.S."/>
            <person name="Kobayashi M.J."/>
            <person name="Fawcett J.A."/>
            <person name="Hatakeyama M."/>
            <person name="Paape T."/>
            <person name="Ng C.H."/>
            <person name="Ang C.C."/>
            <person name="Tnah L.H."/>
            <person name="Lee C.T."/>
            <person name="Nishiyama T."/>
            <person name="Sese J."/>
            <person name="O'Brien M.J."/>
            <person name="Copetti D."/>
            <person name="Mohd Noor M.I."/>
            <person name="Ong R.C."/>
            <person name="Putra M."/>
            <person name="Sireger I.Z."/>
            <person name="Indrioko S."/>
            <person name="Kosugi Y."/>
            <person name="Izuno A."/>
            <person name="Isagi Y."/>
            <person name="Lee S.L."/>
            <person name="Shimizu K.K."/>
        </authorList>
    </citation>
    <scope>NUCLEOTIDE SEQUENCE [LARGE SCALE GENOMIC DNA]</scope>
    <source>
        <strain evidence="1">214</strain>
    </source>
</reference>
<protein>
    <submittedName>
        <fullName evidence="1">Uncharacterized protein</fullName>
    </submittedName>
</protein>
<keyword evidence="2" id="KW-1185">Reference proteome</keyword>
<comment type="caution">
    <text evidence="1">The sequence shown here is derived from an EMBL/GenBank/DDBJ whole genome shotgun (WGS) entry which is preliminary data.</text>
</comment>
<name>A0AAV5MPN0_9ROSI</name>
<evidence type="ECO:0000313" key="2">
    <source>
        <dbReference type="Proteomes" id="UP001054252"/>
    </source>
</evidence>
<dbReference type="EMBL" id="BPVZ01000569">
    <property type="protein sequence ID" value="GKV51938.1"/>
    <property type="molecule type" value="Genomic_DNA"/>
</dbReference>
<sequence length="50" mass="5932">MKISFLKLASCSQEVSYSRKRYSFSGKQSRRPKESRENKGFQARQYLIIL</sequence>
<evidence type="ECO:0000313" key="1">
    <source>
        <dbReference type="EMBL" id="GKV51938.1"/>
    </source>
</evidence>
<proteinExistence type="predicted"/>
<accession>A0AAV5MPN0</accession>
<gene>
    <name evidence="1" type="ORF">SLEP1_g58551</name>
</gene>
<dbReference type="Proteomes" id="UP001054252">
    <property type="component" value="Unassembled WGS sequence"/>
</dbReference>